<protein>
    <submittedName>
        <fullName evidence="1">Uncharacterized protein</fullName>
    </submittedName>
</protein>
<dbReference type="EMBL" id="KZ825066">
    <property type="protein sequence ID" value="RAH56035.1"/>
    <property type="molecule type" value="Genomic_DNA"/>
</dbReference>
<evidence type="ECO:0000313" key="2">
    <source>
        <dbReference type="Proteomes" id="UP000249526"/>
    </source>
</evidence>
<dbReference type="AlphaFoldDB" id="A0A8G1R361"/>
<organism evidence="1 2">
    <name type="scientific">Aspergillus piperis CBS 112811</name>
    <dbReference type="NCBI Taxonomy" id="1448313"/>
    <lineage>
        <taxon>Eukaryota</taxon>
        <taxon>Fungi</taxon>
        <taxon>Dikarya</taxon>
        <taxon>Ascomycota</taxon>
        <taxon>Pezizomycotina</taxon>
        <taxon>Eurotiomycetes</taxon>
        <taxon>Eurotiomycetidae</taxon>
        <taxon>Eurotiales</taxon>
        <taxon>Aspergillaceae</taxon>
        <taxon>Aspergillus</taxon>
        <taxon>Aspergillus subgen. Circumdati</taxon>
    </lineage>
</organism>
<name>A0A8G1R361_9EURO</name>
<reference evidence="1 2" key="1">
    <citation type="submission" date="2018-02" db="EMBL/GenBank/DDBJ databases">
        <title>The genomes of Aspergillus section Nigri reveals drivers in fungal speciation.</title>
        <authorList>
            <consortium name="DOE Joint Genome Institute"/>
            <person name="Vesth T.C."/>
            <person name="Nybo J."/>
            <person name="Theobald S."/>
            <person name="Brandl J."/>
            <person name="Frisvad J.C."/>
            <person name="Nielsen K.F."/>
            <person name="Lyhne E.K."/>
            <person name="Kogle M.E."/>
            <person name="Kuo A."/>
            <person name="Riley R."/>
            <person name="Clum A."/>
            <person name="Nolan M."/>
            <person name="Lipzen A."/>
            <person name="Salamov A."/>
            <person name="Henrissat B."/>
            <person name="Wiebenga A."/>
            <person name="De vries R.P."/>
            <person name="Grigoriev I.V."/>
            <person name="Mortensen U.H."/>
            <person name="Andersen M.R."/>
            <person name="Baker S.E."/>
        </authorList>
    </citation>
    <scope>NUCLEOTIDE SEQUENCE [LARGE SCALE GENOMIC DNA]</scope>
    <source>
        <strain evidence="1 2">CBS 112811</strain>
    </source>
</reference>
<gene>
    <name evidence="1" type="ORF">BO85DRAFT_450685</name>
</gene>
<evidence type="ECO:0000313" key="1">
    <source>
        <dbReference type="EMBL" id="RAH56035.1"/>
    </source>
</evidence>
<keyword evidence="2" id="KW-1185">Reference proteome</keyword>
<sequence length="502" mass="56966">MKPPAPARLQQVHIPLDGGGYEPITSFDSHEATYSQDHEAIQESLLQFCSDKSWNNSSRSAFMPRPILVSSEHQRQWKELNNALVSAITDIVERWWTDSVSRFPERMPLDPVEEDLLRWIDSQVPCKIHPYRKCRGSWRPDFLIEEDNEVASGSIENFRISEINARFCFNGLMYAACGQQALEEQGIADGSIGFIGATDPAEMIGGIMSLFDHNLPLHLLKGDEHGIDIHMVVELLRTRFGISSRFVLPNDLRLVPNPEDKDEYRLCCVVREGESQETERLSSLIYHNREILEEIHQVGLELHQRELRALSPEMLHQISLRCFNDMRTILLVHDKRMLGIVRQELESLIERNIITPAQAKTLNKGITETLLPGSSELDRFIGYCKDSPELKKEYILKPIRGGKGEGILFGEDLDAADWVSRLEDLRPPILVPGTCIVQRRVNQARYDVVLNSEGELARYPLVGTYHSIQGEFLGVGVWRCSPQRICAISQGGAWTCSVINSN</sequence>
<dbReference type="Proteomes" id="UP000249526">
    <property type="component" value="Unassembled WGS sequence"/>
</dbReference>
<accession>A0A8G1R361</accession>
<dbReference type="GeneID" id="37163839"/>
<dbReference type="SUPFAM" id="SSF56059">
    <property type="entry name" value="Glutathione synthetase ATP-binding domain-like"/>
    <property type="match status" value="1"/>
</dbReference>
<dbReference type="RefSeq" id="XP_025513957.1">
    <property type="nucleotide sequence ID" value="XM_025660437.1"/>
</dbReference>
<proteinExistence type="predicted"/>